<dbReference type="OrthoDB" id="5198389at2"/>
<evidence type="ECO:0000313" key="3">
    <source>
        <dbReference type="Proteomes" id="UP000294853"/>
    </source>
</evidence>
<dbReference type="KEGG" id="nsn:EXE58_03195"/>
<organism evidence="2 3">
    <name type="scientific">Nocardioides seonyuensis</name>
    <dbReference type="NCBI Taxonomy" id="2518371"/>
    <lineage>
        <taxon>Bacteria</taxon>
        <taxon>Bacillati</taxon>
        <taxon>Actinomycetota</taxon>
        <taxon>Actinomycetes</taxon>
        <taxon>Propionibacteriales</taxon>
        <taxon>Nocardioidaceae</taxon>
        <taxon>Nocardioides</taxon>
    </lineage>
</organism>
<protein>
    <submittedName>
        <fullName evidence="2">Uncharacterized protein</fullName>
    </submittedName>
</protein>
<reference evidence="2 3" key="1">
    <citation type="submission" date="2019-03" db="EMBL/GenBank/DDBJ databases">
        <title>Three New Species of Nocardioides, Nocardioides euryhalodurans sp. nov., Nocardioides seonyuensis sp. nov. and Nocardioides eburneoflavus sp. nov. Iolated from Soil.</title>
        <authorList>
            <person name="Roh S.G."/>
            <person name="Lee C."/>
            <person name="Kim M.-K."/>
            <person name="Kim S.B."/>
        </authorList>
    </citation>
    <scope>NUCLEOTIDE SEQUENCE [LARGE SCALE GENOMIC DNA]</scope>
    <source>
        <strain evidence="2 3">MMS17-SY207-3</strain>
    </source>
</reference>
<dbReference type="RefSeq" id="WP_135266547.1">
    <property type="nucleotide sequence ID" value="NZ_CP038436.1"/>
</dbReference>
<evidence type="ECO:0000256" key="1">
    <source>
        <dbReference type="SAM" id="Phobius"/>
    </source>
</evidence>
<gene>
    <name evidence="2" type="ORF">EXE58_03195</name>
</gene>
<accession>A0A4P7IBW7</accession>
<sequence length="135" mass="15405">MEADLVLKVGSVVAVLAFVWAVLDWDTYARRVRRTAEALHLRAPAPPRPSGPPVEQIAADLWRIQREIQRAPHDMPAARRRGWVRAYDDVLVDACRALGEEERIYSLPEGPPRDLERERVERVLLRAGFQARAPH</sequence>
<keyword evidence="3" id="KW-1185">Reference proteome</keyword>
<dbReference type="Proteomes" id="UP000294853">
    <property type="component" value="Chromosome"/>
</dbReference>
<dbReference type="EMBL" id="CP038436">
    <property type="protein sequence ID" value="QBX54574.1"/>
    <property type="molecule type" value="Genomic_DNA"/>
</dbReference>
<name>A0A4P7IBW7_9ACTN</name>
<keyword evidence="1" id="KW-0472">Membrane</keyword>
<proteinExistence type="predicted"/>
<dbReference type="AlphaFoldDB" id="A0A4P7IBW7"/>
<evidence type="ECO:0000313" key="2">
    <source>
        <dbReference type="EMBL" id="QBX54574.1"/>
    </source>
</evidence>
<keyword evidence="1" id="KW-1133">Transmembrane helix</keyword>
<keyword evidence="1" id="KW-0812">Transmembrane</keyword>
<feature type="transmembrane region" description="Helical" evidence="1">
    <location>
        <begin position="6"/>
        <end position="25"/>
    </location>
</feature>